<dbReference type="EMBL" id="FZOQ01000033">
    <property type="protein sequence ID" value="SNT22948.1"/>
    <property type="molecule type" value="Genomic_DNA"/>
</dbReference>
<evidence type="ECO:0000313" key="5">
    <source>
        <dbReference type="Proteomes" id="UP000198432"/>
    </source>
</evidence>
<gene>
    <name evidence="4" type="ORF">SAMN06296052_1336</name>
</gene>
<dbReference type="Gene3D" id="3.30.750.24">
    <property type="entry name" value="STAS domain"/>
    <property type="match status" value="1"/>
</dbReference>
<feature type="domain" description="STAS" evidence="3">
    <location>
        <begin position="13"/>
        <end position="111"/>
    </location>
</feature>
<dbReference type="PROSITE" id="PS50801">
    <property type="entry name" value="STAS"/>
    <property type="match status" value="1"/>
</dbReference>
<keyword evidence="5" id="KW-1185">Reference proteome</keyword>
<dbReference type="AlphaFoldDB" id="A0A239KZ65"/>
<evidence type="ECO:0000313" key="4">
    <source>
        <dbReference type="EMBL" id="SNT22948.1"/>
    </source>
</evidence>
<dbReference type="PANTHER" id="PTHR33495">
    <property type="entry name" value="ANTI-SIGMA FACTOR ANTAGONIST TM_1081-RELATED-RELATED"/>
    <property type="match status" value="1"/>
</dbReference>
<comment type="similarity">
    <text evidence="1 2">Belongs to the anti-sigma-factor antagonist family.</text>
</comment>
<dbReference type="CDD" id="cd07043">
    <property type="entry name" value="STAS_anti-anti-sigma_factors"/>
    <property type="match status" value="1"/>
</dbReference>
<accession>A0A239KZ65</accession>
<dbReference type="NCBIfam" id="TIGR00377">
    <property type="entry name" value="ant_ant_sig"/>
    <property type="match status" value="1"/>
</dbReference>
<dbReference type="Proteomes" id="UP000198432">
    <property type="component" value="Unassembled WGS sequence"/>
</dbReference>
<dbReference type="InterPro" id="IPR002645">
    <property type="entry name" value="STAS_dom"/>
</dbReference>
<dbReference type="SUPFAM" id="SSF52091">
    <property type="entry name" value="SpoIIaa-like"/>
    <property type="match status" value="1"/>
</dbReference>
<organism evidence="4 5">
    <name type="scientific">Pontibacter ummariensis</name>
    <dbReference type="NCBI Taxonomy" id="1610492"/>
    <lineage>
        <taxon>Bacteria</taxon>
        <taxon>Pseudomonadati</taxon>
        <taxon>Bacteroidota</taxon>
        <taxon>Cytophagia</taxon>
        <taxon>Cytophagales</taxon>
        <taxon>Hymenobacteraceae</taxon>
        <taxon>Pontibacter</taxon>
    </lineage>
</organism>
<evidence type="ECO:0000256" key="2">
    <source>
        <dbReference type="RuleBase" id="RU003749"/>
    </source>
</evidence>
<dbReference type="RefSeq" id="WP_179223138.1">
    <property type="nucleotide sequence ID" value="NZ_FZOQ01000033.1"/>
</dbReference>
<dbReference type="GO" id="GO:0043856">
    <property type="term" value="F:anti-sigma factor antagonist activity"/>
    <property type="evidence" value="ECO:0007669"/>
    <property type="project" value="InterPro"/>
</dbReference>
<protein>
    <recommendedName>
        <fullName evidence="2">Anti-sigma factor antagonist</fullName>
    </recommendedName>
</protein>
<evidence type="ECO:0000256" key="1">
    <source>
        <dbReference type="ARBA" id="ARBA00009013"/>
    </source>
</evidence>
<name>A0A239KZ65_9BACT</name>
<dbReference type="InterPro" id="IPR003658">
    <property type="entry name" value="Anti-sigma_ant"/>
</dbReference>
<proteinExistence type="inferred from homology"/>
<evidence type="ECO:0000259" key="3">
    <source>
        <dbReference type="PROSITE" id="PS50801"/>
    </source>
</evidence>
<reference evidence="5" key="1">
    <citation type="submission" date="2017-06" db="EMBL/GenBank/DDBJ databases">
        <authorList>
            <person name="Varghese N."/>
            <person name="Submissions S."/>
        </authorList>
    </citation>
    <scope>NUCLEOTIDE SEQUENCE [LARGE SCALE GENOMIC DNA]</scope>
    <source>
        <strain evidence="5">NKM1</strain>
    </source>
</reference>
<dbReference type="InterPro" id="IPR036513">
    <property type="entry name" value="STAS_dom_sf"/>
</dbReference>
<sequence>MFALRVFKEAERLIIRLSGDLDESNADLILKKLEDLASSGTKALLLDCQELDYVSAAGLEALERLYQHCVREKIPLVLYHLQARIRNIIELAGLSPHLPIARSKKDAWAFAALP</sequence>
<dbReference type="Pfam" id="PF01740">
    <property type="entry name" value="STAS"/>
    <property type="match status" value="1"/>
</dbReference>